<evidence type="ECO:0000313" key="3">
    <source>
        <dbReference type="Proteomes" id="UP001501509"/>
    </source>
</evidence>
<organism evidence="2 3">
    <name type="scientific">Actinomadura fulvescens</name>
    <dbReference type="NCBI Taxonomy" id="46160"/>
    <lineage>
        <taxon>Bacteria</taxon>
        <taxon>Bacillati</taxon>
        <taxon>Actinomycetota</taxon>
        <taxon>Actinomycetes</taxon>
        <taxon>Streptosporangiales</taxon>
        <taxon>Thermomonosporaceae</taxon>
        <taxon>Actinomadura</taxon>
    </lineage>
</organism>
<comment type="caution">
    <text evidence="2">The sequence shown here is derived from an EMBL/GenBank/DDBJ whole genome shotgun (WGS) entry which is preliminary data.</text>
</comment>
<dbReference type="EMBL" id="BAAATD010000003">
    <property type="protein sequence ID" value="GAA2591048.1"/>
    <property type="molecule type" value="Genomic_DNA"/>
</dbReference>
<dbReference type="Gene3D" id="1.10.10.10">
    <property type="entry name" value="Winged helix-like DNA-binding domain superfamily/Winged helix DNA-binding domain"/>
    <property type="match status" value="1"/>
</dbReference>
<dbReference type="PRINTS" id="PR00598">
    <property type="entry name" value="HTHMARR"/>
</dbReference>
<protein>
    <recommendedName>
        <fullName evidence="1">HTH marR-type domain-containing protein</fullName>
    </recommendedName>
</protein>
<dbReference type="PANTHER" id="PTHR33164:SF99">
    <property type="entry name" value="MARR FAMILY REGULATORY PROTEIN"/>
    <property type="match status" value="1"/>
</dbReference>
<dbReference type="InterPro" id="IPR039422">
    <property type="entry name" value="MarR/SlyA-like"/>
</dbReference>
<dbReference type="InterPro" id="IPR036390">
    <property type="entry name" value="WH_DNA-bd_sf"/>
</dbReference>
<dbReference type="InterPro" id="IPR036388">
    <property type="entry name" value="WH-like_DNA-bd_sf"/>
</dbReference>
<dbReference type="SUPFAM" id="SSF46785">
    <property type="entry name" value="Winged helix' DNA-binding domain"/>
    <property type="match status" value="1"/>
</dbReference>
<gene>
    <name evidence="2" type="ORF">GCM10010411_25010</name>
</gene>
<dbReference type="InterPro" id="IPR000835">
    <property type="entry name" value="HTH_MarR-typ"/>
</dbReference>
<dbReference type="Proteomes" id="UP001501509">
    <property type="component" value="Unassembled WGS sequence"/>
</dbReference>
<reference evidence="2 3" key="1">
    <citation type="journal article" date="2019" name="Int. J. Syst. Evol. Microbiol.">
        <title>The Global Catalogue of Microorganisms (GCM) 10K type strain sequencing project: providing services to taxonomists for standard genome sequencing and annotation.</title>
        <authorList>
            <consortium name="The Broad Institute Genomics Platform"/>
            <consortium name="The Broad Institute Genome Sequencing Center for Infectious Disease"/>
            <person name="Wu L."/>
            <person name="Ma J."/>
        </authorList>
    </citation>
    <scope>NUCLEOTIDE SEQUENCE [LARGE SCALE GENOMIC DNA]</scope>
    <source>
        <strain evidence="2 3">JCM 6833</strain>
    </source>
</reference>
<accession>A0ABN3PMC9</accession>
<sequence length="164" mass="18263">MLCHYHGAVDTPETSVLGDPRDDDLALGLLLATAHFNSRERLGERLRPFGIEVRHFGVLSALHRHGPTSQRHLSELLDLDKSAMVRIMDELERSGLAARNRAAHDRRAYAIELTADGRERLRSAQAEAATVGREVFGWLRPADRERLVGLLEELVARTEPSSPG</sequence>
<feature type="domain" description="HTH marR-type" evidence="1">
    <location>
        <begin position="22"/>
        <end position="156"/>
    </location>
</feature>
<dbReference type="Pfam" id="PF12802">
    <property type="entry name" value="MarR_2"/>
    <property type="match status" value="1"/>
</dbReference>
<dbReference type="PANTHER" id="PTHR33164">
    <property type="entry name" value="TRANSCRIPTIONAL REGULATOR, MARR FAMILY"/>
    <property type="match status" value="1"/>
</dbReference>
<evidence type="ECO:0000313" key="2">
    <source>
        <dbReference type="EMBL" id="GAA2591048.1"/>
    </source>
</evidence>
<proteinExistence type="predicted"/>
<keyword evidence="3" id="KW-1185">Reference proteome</keyword>
<dbReference type="SMART" id="SM00347">
    <property type="entry name" value="HTH_MARR"/>
    <property type="match status" value="1"/>
</dbReference>
<evidence type="ECO:0000259" key="1">
    <source>
        <dbReference type="PROSITE" id="PS50995"/>
    </source>
</evidence>
<name>A0ABN3PMC9_9ACTN</name>
<dbReference type="PROSITE" id="PS50995">
    <property type="entry name" value="HTH_MARR_2"/>
    <property type="match status" value="1"/>
</dbReference>